<dbReference type="Proteomes" id="UP000829196">
    <property type="component" value="Unassembled WGS sequence"/>
</dbReference>
<feature type="domain" description="Retrovirus-related Pol polyprotein from transposon TNT 1-94-like beta-barrel" evidence="1">
    <location>
        <begin position="13"/>
        <end position="92"/>
    </location>
</feature>
<dbReference type="OrthoDB" id="689502at2759"/>
<accession>A0A8T3AVX2</accession>
<dbReference type="EMBL" id="JAGYWB010000013">
    <property type="protein sequence ID" value="KAI0500178.1"/>
    <property type="molecule type" value="Genomic_DNA"/>
</dbReference>
<comment type="caution">
    <text evidence="2">The sequence shown here is derived from an EMBL/GenBank/DDBJ whole genome shotgun (WGS) entry which is preliminary data.</text>
</comment>
<protein>
    <recommendedName>
        <fullName evidence="1">Retrovirus-related Pol polyprotein from transposon TNT 1-94-like beta-barrel domain-containing protein</fullName>
    </recommendedName>
</protein>
<evidence type="ECO:0000313" key="3">
    <source>
        <dbReference type="Proteomes" id="UP000829196"/>
    </source>
</evidence>
<keyword evidence="3" id="KW-1185">Reference proteome</keyword>
<dbReference type="AlphaFoldDB" id="A0A8T3AVX2"/>
<dbReference type="Pfam" id="PF22936">
    <property type="entry name" value="Pol_BBD"/>
    <property type="match status" value="1"/>
</dbReference>
<reference evidence="2" key="1">
    <citation type="journal article" date="2022" name="Front. Genet.">
        <title>Chromosome-Scale Assembly of the Dendrobium nobile Genome Provides Insights Into the Molecular Mechanism of the Biosynthesis of the Medicinal Active Ingredient of Dendrobium.</title>
        <authorList>
            <person name="Xu Q."/>
            <person name="Niu S.-C."/>
            <person name="Li K.-L."/>
            <person name="Zheng P.-J."/>
            <person name="Zhang X.-J."/>
            <person name="Jia Y."/>
            <person name="Liu Y."/>
            <person name="Niu Y.-X."/>
            <person name="Yu L.-H."/>
            <person name="Chen D.-F."/>
            <person name="Zhang G.-Q."/>
        </authorList>
    </citation>
    <scope>NUCLEOTIDE SEQUENCE</scope>
    <source>
        <tissue evidence="2">Leaf</tissue>
    </source>
</reference>
<organism evidence="2 3">
    <name type="scientific">Dendrobium nobile</name>
    <name type="common">Orchid</name>
    <dbReference type="NCBI Taxonomy" id="94219"/>
    <lineage>
        <taxon>Eukaryota</taxon>
        <taxon>Viridiplantae</taxon>
        <taxon>Streptophyta</taxon>
        <taxon>Embryophyta</taxon>
        <taxon>Tracheophyta</taxon>
        <taxon>Spermatophyta</taxon>
        <taxon>Magnoliopsida</taxon>
        <taxon>Liliopsida</taxon>
        <taxon>Asparagales</taxon>
        <taxon>Orchidaceae</taxon>
        <taxon>Epidendroideae</taxon>
        <taxon>Malaxideae</taxon>
        <taxon>Dendrobiinae</taxon>
        <taxon>Dendrobium</taxon>
    </lineage>
</organism>
<evidence type="ECO:0000259" key="1">
    <source>
        <dbReference type="Pfam" id="PF22936"/>
    </source>
</evidence>
<dbReference type="InterPro" id="IPR054722">
    <property type="entry name" value="PolX-like_BBD"/>
</dbReference>
<sequence>MLTQAPAGSPTEWVLDSGASSHLTSDATNMLQPIPYQGANSISIANGSTLPINSFGDGLLPLPPSNCKLYLHNLLHVPSLSHNLLSIHKLTTDNNCSISFDALGFQITDLQDNQIILHGRSRDGLYLLSANTSKAPNHAL</sequence>
<gene>
    <name evidence="2" type="ORF">KFK09_018387</name>
</gene>
<proteinExistence type="predicted"/>
<name>A0A8T3AVX2_DENNO</name>
<evidence type="ECO:0000313" key="2">
    <source>
        <dbReference type="EMBL" id="KAI0500178.1"/>
    </source>
</evidence>